<evidence type="ECO:0000256" key="3">
    <source>
        <dbReference type="ARBA" id="ARBA00012211"/>
    </source>
</evidence>
<keyword evidence="15" id="KW-1133">Transmembrane helix</keyword>
<reference evidence="19 20" key="1">
    <citation type="journal article" date="2018" name="Microbiome">
        <title>Fine metagenomic profile of the Mediterranean stratified and mixed water columns revealed by assembly and recruitment.</title>
        <authorList>
            <person name="Haro-Moreno J.M."/>
            <person name="Lopez-Perez M."/>
            <person name="De La Torre J.R."/>
            <person name="Picazo A."/>
            <person name="Camacho A."/>
            <person name="Rodriguez-Valera F."/>
        </authorList>
    </citation>
    <scope>NUCLEOTIDE SEQUENCE [LARGE SCALE GENOMIC DNA]</scope>
    <source>
        <strain evidence="19">MED-G83</strain>
    </source>
</reference>
<dbReference type="SUPFAM" id="SSF53623">
    <property type="entry name" value="MurD-like peptide ligases, catalytic domain"/>
    <property type="match status" value="1"/>
</dbReference>
<evidence type="ECO:0000256" key="8">
    <source>
        <dbReference type="ARBA" id="ARBA00022840"/>
    </source>
</evidence>
<dbReference type="Gene3D" id="3.40.50.720">
    <property type="entry name" value="NAD(P)-binding Rossmann-like Domain"/>
    <property type="match status" value="1"/>
</dbReference>
<comment type="caution">
    <text evidence="19">The sequence shown here is derived from an EMBL/GenBank/DDBJ whole genome shotgun (WGS) entry which is preliminary data.</text>
</comment>
<evidence type="ECO:0000313" key="19">
    <source>
        <dbReference type="EMBL" id="RCL38747.1"/>
    </source>
</evidence>
<dbReference type="Gene3D" id="3.40.1190.10">
    <property type="entry name" value="Mur-like, catalytic domain"/>
    <property type="match status" value="1"/>
</dbReference>
<dbReference type="GO" id="GO:0051301">
    <property type="term" value="P:cell division"/>
    <property type="evidence" value="ECO:0007669"/>
    <property type="project" value="UniProtKB-KW"/>
</dbReference>
<dbReference type="SUPFAM" id="SSF51984">
    <property type="entry name" value="MurCD N-terminal domain"/>
    <property type="match status" value="1"/>
</dbReference>
<evidence type="ECO:0000256" key="2">
    <source>
        <dbReference type="ARBA" id="ARBA00004752"/>
    </source>
</evidence>
<keyword evidence="11 14" id="KW-0131">Cell cycle</keyword>
<evidence type="ECO:0000256" key="10">
    <source>
        <dbReference type="ARBA" id="ARBA00022984"/>
    </source>
</evidence>
<dbReference type="Pfam" id="PF01225">
    <property type="entry name" value="Mur_ligase"/>
    <property type="match status" value="1"/>
</dbReference>
<dbReference type="EC" id="6.3.2.8" evidence="3 14"/>
<dbReference type="UniPathway" id="UPA00219"/>
<evidence type="ECO:0000256" key="6">
    <source>
        <dbReference type="ARBA" id="ARBA00022618"/>
    </source>
</evidence>
<protein>
    <recommendedName>
        <fullName evidence="3 14">UDP-N-acetylmuramate--L-alanine ligase</fullName>
        <ecNumber evidence="3 14">6.3.2.8</ecNumber>
    </recommendedName>
    <alternativeName>
        <fullName evidence="14">UDP-N-acetylmuramoyl-L-alanine synthetase</fullName>
    </alternativeName>
</protein>
<feature type="binding site" evidence="14">
    <location>
        <begin position="113"/>
        <end position="119"/>
    </location>
    <ligand>
        <name>ATP</name>
        <dbReference type="ChEBI" id="CHEBI:30616"/>
    </ligand>
</feature>
<accession>A0A368BPF1</accession>
<feature type="domain" description="Mur ligase C-terminal" evidence="17">
    <location>
        <begin position="326"/>
        <end position="448"/>
    </location>
</feature>
<evidence type="ECO:0000256" key="7">
    <source>
        <dbReference type="ARBA" id="ARBA00022741"/>
    </source>
</evidence>
<comment type="catalytic activity">
    <reaction evidence="13 14">
        <text>UDP-N-acetyl-alpha-D-muramate + L-alanine + ATP = UDP-N-acetyl-alpha-D-muramoyl-L-alanine + ADP + phosphate + H(+)</text>
        <dbReference type="Rhea" id="RHEA:23372"/>
        <dbReference type="ChEBI" id="CHEBI:15378"/>
        <dbReference type="ChEBI" id="CHEBI:30616"/>
        <dbReference type="ChEBI" id="CHEBI:43474"/>
        <dbReference type="ChEBI" id="CHEBI:57972"/>
        <dbReference type="ChEBI" id="CHEBI:70757"/>
        <dbReference type="ChEBI" id="CHEBI:83898"/>
        <dbReference type="ChEBI" id="CHEBI:456216"/>
        <dbReference type="EC" id="6.3.2.8"/>
    </reaction>
</comment>
<dbReference type="GO" id="GO:0009252">
    <property type="term" value="P:peptidoglycan biosynthetic process"/>
    <property type="evidence" value="ECO:0007669"/>
    <property type="project" value="UniProtKB-UniRule"/>
</dbReference>
<gene>
    <name evidence="14" type="primary">murC</name>
    <name evidence="19" type="ORF">DBW97_01680</name>
</gene>
<proteinExistence type="inferred from homology"/>
<keyword evidence="9 14" id="KW-0133">Cell shape</keyword>
<keyword evidence="4 14" id="KW-0963">Cytoplasm</keyword>
<organism evidence="19 20">
    <name type="scientific">SAR86 cluster bacterium</name>
    <dbReference type="NCBI Taxonomy" id="2030880"/>
    <lineage>
        <taxon>Bacteria</taxon>
        <taxon>Pseudomonadati</taxon>
        <taxon>Pseudomonadota</taxon>
        <taxon>Gammaproteobacteria</taxon>
        <taxon>SAR86 cluster</taxon>
    </lineage>
</organism>
<keyword evidence="12 14" id="KW-0961">Cell wall biogenesis/degradation</keyword>
<feature type="domain" description="Mur ligase N-terminal catalytic" evidence="16">
    <location>
        <begin position="8"/>
        <end position="106"/>
    </location>
</feature>
<keyword evidence="10 14" id="KW-0573">Peptidoglycan synthesis</keyword>
<dbReference type="Pfam" id="PF08245">
    <property type="entry name" value="Mur_ligase_M"/>
    <property type="match status" value="1"/>
</dbReference>
<evidence type="ECO:0000256" key="9">
    <source>
        <dbReference type="ARBA" id="ARBA00022960"/>
    </source>
</evidence>
<dbReference type="NCBIfam" id="TIGR01082">
    <property type="entry name" value="murC"/>
    <property type="match status" value="1"/>
</dbReference>
<dbReference type="InterPro" id="IPR013221">
    <property type="entry name" value="Mur_ligase_cen"/>
</dbReference>
<dbReference type="InterPro" id="IPR036565">
    <property type="entry name" value="Mur-like_cat_sf"/>
</dbReference>
<evidence type="ECO:0000256" key="5">
    <source>
        <dbReference type="ARBA" id="ARBA00022598"/>
    </source>
</evidence>
<evidence type="ECO:0000256" key="4">
    <source>
        <dbReference type="ARBA" id="ARBA00022490"/>
    </source>
</evidence>
<comment type="similarity">
    <text evidence="14">Belongs to the MurCDEF family.</text>
</comment>
<dbReference type="AlphaFoldDB" id="A0A368BPF1"/>
<dbReference type="GO" id="GO:0008763">
    <property type="term" value="F:UDP-N-acetylmuramate-L-alanine ligase activity"/>
    <property type="evidence" value="ECO:0007669"/>
    <property type="project" value="UniProtKB-UniRule"/>
</dbReference>
<dbReference type="InterPro" id="IPR005758">
    <property type="entry name" value="UDP-N-AcMur_Ala_ligase_MurC"/>
</dbReference>
<evidence type="ECO:0000259" key="17">
    <source>
        <dbReference type="Pfam" id="PF02875"/>
    </source>
</evidence>
<comment type="function">
    <text evidence="14">Cell wall formation.</text>
</comment>
<dbReference type="GO" id="GO:0005524">
    <property type="term" value="F:ATP binding"/>
    <property type="evidence" value="ECO:0007669"/>
    <property type="project" value="UniProtKB-UniRule"/>
</dbReference>
<comment type="pathway">
    <text evidence="2 14">Cell wall biogenesis; peptidoglycan biosynthesis.</text>
</comment>
<evidence type="ECO:0000259" key="16">
    <source>
        <dbReference type="Pfam" id="PF01225"/>
    </source>
</evidence>
<dbReference type="EMBL" id="QOPD01000002">
    <property type="protein sequence ID" value="RCL38747.1"/>
    <property type="molecule type" value="Genomic_DNA"/>
</dbReference>
<evidence type="ECO:0000313" key="20">
    <source>
        <dbReference type="Proteomes" id="UP000252147"/>
    </source>
</evidence>
<dbReference type="InterPro" id="IPR036615">
    <property type="entry name" value="Mur_ligase_C_dom_sf"/>
</dbReference>
<keyword evidence="15" id="KW-0472">Membrane</keyword>
<keyword evidence="5 14" id="KW-0436">Ligase</keyword>
<evidence type="ECO:0000256" key="14">
    <source>
        <dbReference type="HAMAP-Rule" id="MF_00046"/>
    </source>
</evidence>
<feature type="transmembrane region" description="Helical" evidence="15">
    <location>
        <begin position="9"/>
        <end position="27"/>
    </location>
</feature>
<dbReference type="SUPFAM" id="SSF53244">
    <property type="entry name" value="MurD-like peptide ligases, peptide-binding domain"/>
    <property type="match status" value="1"/>
</dbReference>
<evidence type="ECO:0000256" key="11">
    <source>
        <dbReference type="ARBA" id="ARBA00023306"/>
    </source>
</evidence>
<dbReference type="Gene3D" id="3.90.190.20">
    <property type="entry name" value="Mur ligase, C-terminal domain"/>
    <property type="match status" value="1"/>
</dbReference>
<dbReference type="Proteomes" id="UP000252147">
    <property type="component" value="Unassembled WGS sequence"/>
</dbReference>
<dbReference type="InterPro" id="IPR050061">
    <property type="entry name" value="MurCDEF_pg_biosynth"/>
</dbReference>
<dbReference type="InterPro" id="IPR000713">
    <property type="entry name" value="Mur_ligase_N"/>
</dbReference>
<evidence type="ECO:0000256" key="12">
    <source>
        <dbReference type="ARBA" id="ARBA00023316"/>
    </source>
</evidence>
<dbReference type="InterPro" id="IPR004101">
    <property type="entry name" value="Mur_ligase_C"/>
</dbReference>
<dbReference type="PANTHER" id="PTHR43445">
    <property type="entry name" value="UDP-N-ACETYLMURAMATE--L-ALANINE LIGASE-RELATED"/>
    <property type="match status" value="1"/>
</dbReference>
<keyword evidence="15" id="KW-0812">Transmembrane</keyword>
<feature type="domain" description="Mur ligase central" evidence="18">
    <location>
        <begin position="111"/>
        <end position="291"/>
    </location>
</feature>
<dbReference type="GO" id="GO:0005737">
    <property type="term" value="C:cytoplasm"/>
    <property type="evidence" value="ECO:0007669"/>
    <property type="project" value="UniProtKB-SubCell"/>
</dbReference>
<keyword evidence="6 14" id="KW-0132">Cell division</keyword>
<name>A0A368BPF1_9GAMM</name>
<dbReference type="PANTHER" id="PTHR43445:SF3">
    <property type="entry name" value="UDP-N-ACETYLMURAMATE--L-ALANINE LIGASE"/>
    <property type="match status" value="1"/>
</dbReference>
<sequence>MKLSRIKHIHFIGIGGVGMVGIAEILIQQGYKVTGSDLVENKNTERLKALKAKISIGHQAGNVGNADVVVYSSAVNAKNPEMVEAKLKGKIIIPRAEMLSSLMKGYQSIAVAGSHGKTTTTSLIANIFSDAEFDPTYIIGGKILGKEERSILGSSDFIIVEADESDGSFLHLNPEISVLTNIDNDHLDFYDNKTSKLEKTFLNFMEKLPFFGTAVICTDCSKAKKLFKKISRPKISYGFNKTADYQIVKRDQHEQYQAFTLLEKKLNKETKFKLKIPGQHNALNSVAAFIVSNLAGIKSSIAKESLEKFTGVSRRLEPKGLLSIAKKTTYLLDDYGHHPTEIKATISAVRQSHKGKKINMIFQPHRYSRSTLLFDDFIDALSNVDKLIVMDIYSAGEDNPNNISSYDFVNSLLKKNIKVFHGKNLTEISKILEENISDNEILITQGAGNVADISNSLVAMYK</sequence>
<dbReference type="HAMAP" id="MF_00046">
    <property type="entry name" value="MurC"/>
    <property type="match status" value="1"/>
</dbReference>
<evidence type="ECO:0000256" key="13">
    <source>
        <dbReference type="ARBA" id="ARBA00047833"/>
    </source>
</evidence>
<evidence type="ECO:0000256" key="1">
    <source>
        <dbReference type="ARBA" id="ARBA00004496"/>
    </source>
</evidence>
<evidence type="ECO:0000259" key="18">
    <source>
        <dbReference type="Pfam" id="PF08245"/>
    </source>
</evidence>
<dbReference type="Pfam" id="PF02875">
    <property type="entry name" value="Mur_ligase_C"/>
    <property type="match status" value="1"/>
</dbReference>
<evidence type="ECO:0000256" key="15">
    <source>
        <dbReference type="SAM" id="Phobius"/>
    </source>
</evidence>
<dbReference type="GO" id="GO:0008360">
    <property type="term" value="P:regulation of cell shape"/>
    <property type="evidence" value="ECO:0007669"/>
    <property type="project" value="UniProtKB-KW"/>
</dbReference>
<keyword evidence="7 14" id="KW-0547">Nucleotide-binding</keyword>
<comment type="subcellular location">
    <subcellularLocation>
        <location evidence="1 14">Cytoplasm</location>
    </subcellularLocation>
</comment>
<dbReference type="GO" id="GO:0071555">
    <property type="term" value="P:cell wall organization"/>
    <property type="evidence" value="ECO:0007669"/>
    <property type="project" value="UniProtKB-KW"/>
</dbReference>
<keyword evidence="8 14" id="KW-0067">ATP-binding</keyword>